<dbReference type="Pfam" id="PF06605">
    <property type="entry name" value="Prophage_tail"/>
    <property type="match status" value="1"/>
</dbReference>
<dbReference type="InterPro" id="IPR030392">
    <property type="entry name" value="S74_ICA"/>
</dbReference>
<evidence type="ECO:0000256" key="1">
    <source>
        <dbReference type="SAM" id="Coils"/>
    </source>
</evidence>
<organism evidence="3 4">
    <name type="scientific">Cytobacillus purgationiresistens</name>
    <dbReference type="NCBI Taxonomy" id="863449"/>
    <lineage>
        <taxon>Bacteria</taxon>
        <taxon>Bacillati</taxon>
        <taxon>Bacillota</taxon>
        <taxon>Bacilli</taxon>
        <taxon>Bacillales</taxon>
        <taxon>Bacillaceae</taxon>
        <taxon>Cytobacillus</taxon>
    </lineage>
</organism>
<dbReference type="Proteomes" id="UP001238088">
    <property type="component" value="Unassembled WGS sequence"/>
</dbReference>
<dbReference type="PROSITE" id="PS51688">
    <property type="entry name" value="ICA"/>
    <property type="match status" value="1"/>
</dbReference>
<dbReference type="InterPro" id="IPR010572">
    <property type="entry name" value="Tail_dom"/>
</dbReference>
<keyword evidence="4" id="KW-1185">Reference proteome</keyword>
<feature type="coiled-coil region" evidence="1">
    <location>
        <begin position="460"/>
        <end position="494"/>
    </location>
</feature>
<dbReference type="NCBIfam" id="TIGR01665">
    <property type="entry name" value="put_anti_recept"/>
    <property type="match status" value="1"/>
</dbReference>
<dbReference type="Gene3D" id="2.60.120.260">
    <property type="entry name" value="Galactose-binding domain-like"/>
    <property type="match status" value="1"/>
</dbReference>
<feature type="domain" description="Peptidase S74" evidence="2">
    <location>
        <begin position="1102"/>
        <end position="1219"/>
    </location>
</feature>
<evidence type="ECO:0000259" key="2">
    <source>
        <dbReference type="PROSITE" id="PS51688"/>
    </source>
</evidence>
<comment type="caution">
    <text evidence="3">The sequence shown here is derived from an EMBL/GenBank/DDBJ whole genome shotgun (WGS) entry which is preliminary data.</text>
</comment>
<evidence type="ECO:0000313" key="3">
    <source>
        <dbReference type="EMBL" id="MDQ0269009.1"/>
    </source>
</evidence>
<proteinExistence type="predicted"/>
<dbReference type="InterPro" id="IPR007119">
    <property type="entry name" value="Phage_tail_spike_N"/>
</dbReference>
<accession>A0ABU0ACM4</accession>
<protein>
    <submittedName>
        <fullName evidence="3">Phage minor structural protein</fullName>
    </submittedName>
</protein>
<dbReference type="EMBL" id="JAUSUB010000003">
    <property type="protein sequence ID" value="MDQ0269009.1"/>
    <property type="molecule type" value="Genomic_DNA"/>
</dbReference>
<sequence>MIHILDKQTDSIISFLSKEITAAEHNESLDNQEFLDFTVRVGEKSQYVKERNRAIILGEDGTFREFIIMNSETLSDEIHIKSNASFFDLDKQRIISPVVLEGQLLESAAASILAGTEWRVGVVEFSGSERVVFEDYLGAFQALKEVSSLYEVEMRFRVEVKGNKIEGRFVDFFRRRGRVAGKEVVFGKDLIEIRRIEDSQNIVTALFCIGPEKADGSRMTTAVFDDVALQRWGRNGRHLWSIYEADSSDQEMTLSRLTEMAQEELEKRLNSLVKYETTQAVLDNLPGSDHEKVLIADTIRIKDLHFTPPLYAEARAYQVRRSLLDKSQKEYVLGDFIQYSEDHVRKRFKELQKVYGVKVIKSPMAPTGKYNIIWIDTSDSVEIIKTWNGIAWVKATPTRAEEIGAETPQGAQQRADKAREKAQDYADERDELLQVIIRDEITEEGNNALNEAKLRVEELKMSVDKDILNLNNEADNLMRRVSESEKDLEDAAGTIISIEQDMDTLNGALSTTISRLSNMDGVLSEQQASLHFIAGELEAKASQTSVDAITGRLTSAETTISQQATSISLKANVLDVYTKSQMNTQLNEKLDFTIYNNKMTQLDVSIAGITGRVENTELTINDLSGAVTSANHHLSTLEQTADSITSRVSSLETDLDNVNGGYNFIQNSQFRGGFQGWIIGNGTWTVDSSKKILGEDSVKFNHTAGTYPMLRSIMVEVQGTEIIGKDVTLSVYIFVPNDLTFSSGNNPYIQICGYSDPNSTANASFKTFIVPNDIARDKWVRISLTATIGSKVGTVDPVKYIAGLLRFNGTELQRASTFWYGLPQMEIGNRATNWTPSPKDLSNRVDLAEAELSIHAGEISSKVSSLDYSGANIVSMINQTASNIKIAAENIDLVGKVTATMLNVTSLSSISSNIGTVTAGTINGISLNSVTINTTRDITVGNNLLLGTSASNAVKKITFNGTAATSIQSDGYNFTINSGGKMILSVYQELYFDTNILYTSANRHFHSAHLDFGGGNSNIENVNNIYTLGDRVRIQNNTAHFMGNGTVNLNSMATNGGIFSVGADSTGARVWSMSIYNRTYSANSSVVPVVITNQGTLGIQSSAAKYKLAIEEMRDVPYKNILNLAPKTWYDKTASETYSDLLAREADGETIDWEEIDLPENVRSIGFIAEDIYAEGLGKFVIRNKRKEIESISYSTLWIPLVPIVSEHEDKISKLEKRIIKLENIKED</sequence>
<evidence type="ECO:0000313" key="4">
    <source>
        <dbReference type="Proteomes" id="UP001238088"/>
    </source>
</evidence>
<keyword evidence="1" id="KW-0175">Coiled coil</keyword>
<reference evidence="3 4" key="1">
    <citation type="submission" date="2023-07" db="EMBL/GenBank/DDBJ databases">
        <title>Genomic Encyclopedia of Type Strains, Phase IV (KMG-IV): sequencing the most valuable type-strain genomes for metagenomic binning, comparative biology and taxonomic classification.</title>
        <authorList>
            <person name="Goeker M."/>
        </authorList>
    </citation>
    <scope>NUCLEOTIDE SEQUENCE [LARGE SCALE GENOMIC DNA]</scope>
    <source>
        <strain evidence="3 4">DSM 23494</strain>
    </source>
</reference>
<dbReference type="Gene3D" id="1.20.5.340">
    <property type="match status" value="1"/>
</dbReference>
<dbReference type="RefSeq" id="WP_307472236.1">
    <property type="nucleotide sequence ID" value="NZ_JAUSUB010000003.1"/>
</dbReference>
<gene>
    <name evidence="3" type="ORF">J2S17_000879</name>
</gene>
<name>A0ABU0ACM4_9BACI</name>